<dbReference type="GO" id="GO:0015385">
    <property type="term" value="F:sodium:proton antiporter activity"/>
    <property type="evidence" value="ECO:0007669"/>
    <property type="project" value="InterPro"/>
</dbReference>
<dbReference type="GO" id="GO:0098719">
    <property type="term" value="P:sodium ion import across plasma membrane"/>
    <property type="evidence" value="ECO:0007669"/>
    <property type="project" value="TreeGrafter"/>
</dbReference>
<dbReference type="GO" id="GO:0015386">
    <property type="term" value="F:potassium:proton antiporter activity"/>
    <property type="evidence" value="ECO:0007669"/>
    <property type="project" value="TreeGrafter"/>
</dbReference>
<evidence type="ECO:0000256" key="3">
    <source>
        <dbReference type="ARBA" id="ARBA00022958"/>
    </source>
</evidence>
<dbReference type="GO" id="GO:0005768">
    <property type="term" value="C:endosome"/>
    <property type="evidence" value="ECO:0007669"/>
    <property type="project" value="TreeGrafter"/>
</dbReference>
<accession>A0A540KHD7</accession>
<evidence type="ECO:0000256" key="4">
    <source>
        <dbReference type="ARBA" id="ARBA00023065"/>
    </source>
</evidence>
<keyword evidence="4" id="KW-0406">Ion transport</keyword>
<keyword evidence="1" id="KW-0813">Transport</keyword>
<dbReference type="PANTHER" id="PTHR10110:SF127">
    <property type="entry name" value="SODIUM_HYDROGEN EXCHANGER 5-RELATED"/>
    <property type="match status" value="1"/>
</dbReference>
<dbReference type="GO" id="GO:0051453">
    <property type="term" value="P:regulation of intracellular pH"/>
    <property type="evidence" value="ECO:0007669"/>
    <property type="project" value="TreeGrafter"/>
</dbReference>
<reference evidence="5 6" key="1">
    <citation type="journal article" date="2019" name="G3 (Bethesda)">
        <title>Sequencing of a Wild Apple (Malus baccata) Genome Unravels the Differences Between Cultivated and Wild Apple Species Regarding Disease Resistance and Cold Tolerance.</title>
        <authorList>
            <person name="Chen X."/>
        </authorList>
    </citation>
    <scope>NUCLEOTIDE SEQUENCE [LARGE SCALE GENOMIC DNA]</scope>
    <source>
        <strain evidence="6">cv. Shandingzi</strain>
        <tissue evidence="5">Leaves</tissue>
    </source>
</reference>
<evidence type="ECO:0000313" key="6">
    <source>
        <dbReference type="Proteomes" id="UP000315295"/>
    </source>
</evidence>
<evidence type="ECO:0000313" key="5">
    <source>
        <dbReference type="EMBL" id="TQD73631.1"/>
    </source>
</evidence>
<keyword evidence="3" id="KW-0630">Potassium</keyword>
<comment type="caution">
    <text evidence="5">The sequence shown here is derived from an EMBL/GenBank/DDBJ whole genome shotgun (WGS) entry which is preliminary data.</text>
</comment>
<name>A0A540KHD7_MALBA</name>
<proteinExistence type="predicted"/>
<dbReference type="GO" id="GO:0005886">
    <property type="term" value="C:plasma membrane"/>
    <property type="evidence" value="ECO:0007669"/>
    <property type="project" value="TreeGrafter"/>
</dbReference>
<evidence type="ECO:0000256" key="2">
    <source>
        <dbReference type="ARBA" id="ARBA00022538"/>
    </source>
</evidence>
<keyword evidence="6" id="KW-1185">Reference proteome</keyword>
<dbReference type="PANTHER" id="PTHR10110">
    <property type="entry name" value="SODIUM/HYDROGEN EXCHANGER"/>
    <property type="match status" value="1"/>
</dbReference>
<sequence length="50" mass="5532">MQIDVELSSVCYMLAKGLGLSGIVSRLFTGMVMKHYTYSNLSENSQRSVS</sequence>
<keyword evidence="2" id="KW-0633">Potassium transport</keyword>
<dbReference type="Proteomes" id="UP000315295">
    <property type="component" value="Unassembled WGS sequence"/>
</dbReference>
<organism evidence="5 6">
    <name type="scientific">Malus baccata</name>
    <name type="common">Siberian crab apple</name>
    <name type="synonym">Pyrus baccata</name>
    <dbReference type="NCBI Taxonomy" id="106549"/>
    <lineage>
        <taxon>Eukaryota</taxon>
        <taxon>Viridiplantae</taxon>
        <taxon>Streptophyta</taxon>
        <taxon>Embryophyta</taxon>
        <taxon>Tracheophyta</taxon>
        <taxon>Spermatophyta</taxon>
        <taxon>Magnoliopsida</taxon>
        <taxon>eudicotyledons</taxon>
        <taxon>Gunneridae</taxon>
        <taxon>Pentapetalae</taxon>
        <taxon>rosids</taxon>
        <taxon>fabids</taxon>
        <taxon>Rosales</taxon>
        <taxon>Rosaceae</taxon>
        <taxon>Amygdaloideae</taxon>
        <taxon>Maleae</taxon>
        <taxon>Malus</taxon>
    </lineage>
</organism>
<dbReference type="InterPro" id="IPR018422">
    <property type="entry name" value="Cation/H_exchanger_CPA1"/>
</dbReference>
<dbReference type="EMBL" id="VIEB01001268">
    <property type="protein sequence ID" value="TQD73631.1"/>
    <property type="molecule type" value="Genomic_DNA"/>
</dbReference>
<evidence type="ECO:0000256" key="1">
    <source>
        <dbReference type="ARBA" id="ARBA00022448"/>
    </source>
</evidence>
<protein>
    <submittedName>
        <fullName evidence="5">Uncharacterized protein</fullName>
    </submittedName>
</protein>
<dbReference type="STRING" id="106549.A0A540KHD7"/>
<dbReference type="AlphaFoldDB" id="A0A540KHD7"/>
<gene>
    <name evidence="5" type="ORF">C1H46_040833</name>
</gene>